<comment type="caution">
    <text evidence="1">The sequence shown here is derived from an EMBL/GenBank/DDBJ whole genome shotgun (WGS) entry which is preliminary data.</text>
</comment>
<dbReference type="Proteomes" id="UP000789525">
    <property type="component" value="Unassembled WGS sequence"/>
</dbReference>
<evidence type="ECO:0000313" key="2">
    <source>
        <dbReference type="Proteomes" id="UP000789525"/>
    </source>
</evidence>
<reference evidence="1" key="1">
    <citation type="submission" date="2021-06" db="EMBL/GenBank/DDBJ databases">
        <authorList>
            <person name="Kallberg Y."/>
            <person name="Tangrot J."/>
            <person name="Rosling A."/>
        </authorList>
    </citation>
    <scope>NUCLEOTIDE SEQUENCE</scope>
    <source>
        <strain evidence="1">CL356</strain>
    </source>
</reference>
<organism evidence="1 2">
    <name type="scientific">Acaulospora colombiana</name>
    <dbReference type="NCBI Taxonomy" id="27376"/>
    <lineage>
        <taxon>Eukaryota</taxon>
        <taxon>Fungi</taxon>
        <taxon>Fungi incertae sedis</taxon>
        <taxon>Mucoromycota</taxon>
        <taxon>Glomeromycotina</taxon>
        <taxon>Glomeromycetes</taxon>
        <taxon>Diversisporales</taxon>
        <taxon>Acaulosporaceae</taxon>
        <taxon>Acaulospora</taxon>
    </lineage>
</organism>
<gene>
    <name evidence="1" type="ORF">ACOLOM_LOCUS6438</name>
</gene>
<dbReference type="EMBL" id="CAJVPT010013254">
    <property type="protein sequence ID" value="CAG8594251.1"/>
    <property type="molecule type" value="Genomic_DNA"/>
</dbReference>
<evidence type="ECO:0000313" key="1">
    <source>
        <dbReference type="EMBL" id="CAG8594251.1"/>
    </source>
</evidence>
<name>A0ACA9MLE2_9GLOM</name>
<accession>A0ACA9MLE2</accession>
<feature type="non-terminal residue" evidence="1">
    <location>
        <position position="94"/>
    </location>
</feature>
<sequence>MKNEIIDAAIPAVAVPIERLRDLIDIAIMIMIVGNVKNTGIGKVIVIAVVAVVVNVTGGTVVSVEITTAVVVTTIMNGKGDMRTIKGQIDAEVE</sequence>
<keyword evidence="2" id="KW-1185">Reference proteome</keyword>
<proteinExistence type="predicted"/>
<protein>
    <submittedName>
        <fullName evidence="1">15301_t:CDS:1</fullName>
    </submittedName>
</protein>